<dbReference type="PANTHER" id="PTHR38444">
    <property type="entry name" value="ENTEROBACTIN BIOSYNTHESIS PROTEIN YBDZ"/>
    <property type="match status" value="1"/>
</dbReference>
<dbReference type="Gene3D" id="3.90.820.10">
    <property type="entry name" value="Structural Genomics, Unknown Function 30-nov-00 1gh9 Mol_id"/>
    <property type="match status" value="1"/>
</dbReference>
<reference evidence="3" key="1">
    <citation type="journal article" date="2019" name="Int. J. Syst. Evol. Microbiol.">
        <title>The Global Catalogue of Microorganisms (GCM) 10K type strain sequencing project: providing services to taxonomists for standard genome sequencing and annotation.</title>
        <authorList>
            <consortium name="The Broad Institute Genomics Platform"/>
            <consortium name="The Broad Institute Genome Sequencing Center for Infectious Disease"/>
            <person name="Wu L."/>
            <person name="Ma J."/>
        </authorList>
    </citation>
    <scope>NUCLEOTIDE SEQUENCE [LARGE SCALE GENOMIC DNA]</scope>
    <source>
        <strain evidence="3">CGMCC 1.12859</strain>
    </source>
</reference>
<dbReference type="SUPFAM" id="SSF160582">
    <property type="entry name" value="MbtH-like"/>
    <property type="match status" value="1"/>
</dbReference>
<dbReference type="SMART" id="SM00923">
    <property type="entry name" value="MbtH"/>
    <property type="match status" value="1"/>
</dbReference>
<sequence>MSDTAVDSTYHVVVNHEEQYSIWEAHRRPPEGWRTAGFTGTRQQCLDRIAEVWTDLRPLGVRGGQPSASMEPR</sequence>
<evidence type="ECO:0000259" key="1">
    <source>
        <dbReference type="SMART" id="SM00923"/>
    </source>
</evidence>
<keyword evidence="3" id="KW-1185">Reference proteome</keyword>
<gene>
    <name evidence="2" type="ORF">ACFQMG_22070</name>
</gene>
<dbReference type="RefSeq" id="WP_198524195.1">
    <property type="nucleotide sequence ID" value="NZ_BAABKV010000001.1"/>
</dbReference>
<dbReference type="Proteomes" id="UP001596435">
    <property type="component" value="Unassembled WGS sequence"/>
</dbReference>
<dbReference type="InterPro" id="IPR037407">
    <property type="entry name" value="MLP_fam"/>
</dbReference>
<protein>
    <submittedName>
        <fullName evidence="2">MbtH family protein</fullName>
    </submittedName>
</protein>
<accession>A0ABW2G206</accession>
<feature type="domain" description="MbtH-like" evidence="1">
    <location>
        <begin position="1"/>
        <end position="51"/>
    </location>
</feature>
<organism evidence="2 3">
    <name type="scientific">Kitasatospora paranensis</name>
    <dbReference type="NCBI Taxonomy" id="258053"/>
    <lineage>
        <taxon>Bacteria</taxon>
        <taxon>Bacillati</taxon>
        <taxon>Actinomycetota</taxon>
        <taxon>Actinomycetes</taxon>
        <taxon>Kitasatosporales</taxon>
        <taxon>Streptomycetaceae</taxon>
        <taxon>Kitasatospora</taxon>
    </lineage>
</organism>
<evidence type="ECO:0000313" key="3">
    <source>
        <dbReference type="Proteomes" id="UP001596435"/>
    </source>
</evidence>
<dbReference type="InterPro" id="IPR038020">
    <property type="entry name" value="MbtH-like_sf"/>
</dbReference>
<dbReference type="InterPro" id="IPR005153">
    <property type="entry name" value="MbtH-like_dom"/>
</dbReference>
<dbReference type="PANTHER" id="PTHR38444:SF1">
    <property type="entry name" value="ENTEROBACTIN BIOSYNTHESIS PROTEIN YBDZ"/>
    <property type="match status" value="1"/>
</dbReference>
<dbReference type="Pfam" id="PF03621">
    <property type="entry name" value="MbtH"/>
    <property type="match status" value="1"/>
</dbReference>
<proteinExistence type="predicted"/>
<dbReference type="EMBL" id="JBHTAJ010000043">
    <property type="protein sequence ID" value="MFC7182237.1"/>
    <property type="molecule type" value="Genomic_DNA"/>
</dbReference>
<name>A0ABW2G206_9ACTN</name>
<evidence type="ECO:0000313" key="2">
    <source>
        <dbReference type="EMBL" id="MFC7182237.1"/>
    </source>
</evidence>
<comment type="caution">
    <text evidence="2">The sequence shown here is derived from an EMBL/GenBank/DDBJ whole genome shotgun (WGS) entry which is preliminary data.</text>
</comment>